<sequence length="166" mass="19077">MEESKIKVSGFLTPEELNNISLSQGSLFQDKDNLFLSQKSNPLKALTQVNMSMKILSFETIECAKEKLLFFEGIKKFKIEYNDIHDELVQLNKSVSVNGCIKVPLNFYVNALYSRLIKGYFYIADSFTINYYICFFVGYSTSRNESLNNSSIYSSNKKNSSNDVFR</sequence>
<evidence type="ECO:0000313" key="3">
    <source>
        <dbReference type="Proteomes" id="UP000623681"/>
    </source>
</evidence>
<dbReference type="Proteomes" id="UP000623681">
    <property type="component" value="Unassembled WGS sequence"/>
</dbReference>
<reference evidence="2" key="1">
    <citation type="submission" date="2021-01" db="EMBL/GenBank/DDBJ databases">
        <title>Genome public.</title>
        <authorList>
            <person name="Liu C."/>
            <person name="Sun Q."/>
        </authorList>
    </citation>
    <scope>NUCLEOTIDE SEQUENCE</scope>
    <source>
        <strain evidence="2">YIM B02565</strain>
    </source>
</reference>
<evidence type="ECO:0000256" key="1">
    <source>
        <dbReference type="SAM" id="MobiDB-lite"/>
    </source>
</evidence>
<accession>A0A937FF76</accession>
<dbReference type="AlphaFoldDB" id="A0A937FF76"/>
<feature type="region of interest" description="Disordered" evidence="1">
    <location>
        <begin position="146"/>
        <end position="166"/>
    </location>
</feature>
<name>A0A937FF76_9CLOT</name>
<organism evidence="2 3">
    <name type="scientific">Clostridium paridis</name>
    <dbReference type="NCBI Taxonomy" id="2803863"/>
    <lineage>
        <taxon>Bacteria</taxon>
        <taxon>Bacillati</taxon>
        <taxon>Bacillota</taxon>
        <taxon>Clostridia</taxon>
        <taxon>Eubacteriales</taxon>
        <taxon>Clostridiaceae</taxon>
        <taxon>Clostridium</taxon>
    </lineage>
</organism>
<proteinExistence type="predicted"/>
<keyword evidence="3" id="KW-1185">Reference proteome</keyword>
<dbReference type="RefSeq" id="WP_202768067.1">
    <property type="nucleotide sequence ID" value="NZ_JAESWA010000022.1"/>
</dbReference>
<dbReference type="EMBL" id="JAESWA010000022">
    <property type="protein sequence ID" value="MBL4932724.1"/>
    <property type="molecule type" value="Genomic_DNA"/>
</dbReference>
<gene>
    <name evidence="2" type="ORF">JK634_12990</name>
</gene>
<protein>
    <submittedName>
        <fullName evidence="2">Uncharacterized protein</fullName>
    </submittedName>
</protein>
<comment type="caution">
    <text evidence="2">The sequence shown here is derived from an EMBL/GenBank/DDBJ whole genome shotgun (WGS) entry which is preliminary data.</text>
</comment>
<evidence type="ECO:0000313" key="2">
    <source>
        <dbReference type="EMBL" id="MBL4932724.1"/>
    </source>
</evidence>